<organism evidence="3 5">
    <name type="scientific">Mycolicibacterium boenickei</name>
    <dbReference type="NCBI Taxonomy" id="146017"/>
    <lineage>
        <taxon>Bacteria</taxon>
        <taxon>Bacillati</taxon>
        <taxon>Actinomycetota</taxon>
        <taxon>Actinomycetes</taxon>
        <taxon>Mycobacteriales</taxon>
        <taxon>Mycobacteriaceae</taxon>
        <taxon>Mycolicibacterium</taxon>
    </lineage>
</organism>
<dbReference type="RefSeq" id="WP_163646601.1">
    <property type="nucleotide sequence ID" value="NZ_AP022579.1"/>
</dbReference>
<reference evidence="3 5" key="3">
    <citation type="journal article" date="2022" name="BMC Genomics">
        <title>Comparative genome analysis of mycobacteria focusing on tRNA and non-coding RNA.</title>
        <authorList>
            <person name="Behra P.R.K."/>
            <person name="Pettersson B.M.F."/>
            <person name="Ramesh M."/>
            <person name="Das S."/>
            <person name="Dasgupta S."/>
            <person name="Kirsebom L.A."/>
        </authorList>
    </citation>
    <scope>NUCLEOTIDE SEQUENCE [LARGE SCALE GENOMIC DNA]</scope>
    <source>
        <strain evidence="3 5">DSM 44677</strain>
    </source>
</reference>
<dbReference type="Proteomes" id="UP000466683">
    <property type="component" value="Chromosome"/>
</dbReference>
<feature type="region of interest" description="Disordered" evidence="1">
    <location>
        <begin position="53"/>
        <end position="90"/>
    </location>
</feature>
<name>A0AAX2ZWY1_9MYCO</name>
<feature type="compositionally biased region" description="Low complexity" evidence="1">
    <location>
        <begin position="53"/>
        <end position="66"/>
    </location>
</feature>
<dbReference type="AlphaFoldDB" id="A0AAX2ZWY1"/>
<reference evidence="2" key="2">
    <citation type="submission" date="2020-02" db="EMBL/GenBank/DDBJ databases">
        <authorList>
            <person name="Matsumoto Y."/>
            <person name="Motooka D."/>
            <person name="Nakamura S."/>
        </authorList>
    </citation>
    <scope>NUCLEOTIDE SEQUENCE</scope>
    <source>
        <strain evidence="2">JCM 15653</strain>
    </source>
</reference>
<evidence type="ECO:0000313" key="5">
    <source>
        <dbReference type="Proteomes" id="UP001162885"/>
    </source>
</evidence>
<accession>A0AAX2ZWY1</accession>
<reference evidence="2 4" key="1">
    <citation type="journal article" date="2019" name="Emerg. Microbes Infect.">
        <title>Comprehensive subspecies identification of 175 nontuberculous mycobacteria species based on 7547 genomic profiles.</title>
        <authorList>
            <person name="Matsumoto Y."/>
            <person name="Kinjo T."/>
            <person name="Motooka D."/>
            <person name="Nabeya D."/>
            <person name="Jung N."/>
            <person name="Uechi K."/>
            <person name="Horii T."/>
            <person name="Iida T."/>
            <person name="Fujita J."/>
            <person name="Nakamura S."/>
        </authorList>
    </citation>
    <scope>NUCLEOTIDE SEQUENCE [LARGE SCALE GENOMIC DNA]</scope>
    <source>
        <strain evidence="2 4">JCM 15653</strain>
    </source>
</reference>
<evidence type="ECO:0000256" key="1">
    <source>
        <dbReference type="SAM" id="MobiDB-lite"/>
    </source>
</evidence>
<dbReference type="EMBL" id="AP022579">
    <property type="protein sequence ID" value="BBX89293.1"/>
    <property type="molecule type" value="Genomic_DNA"/>
</dbReference>
<gene>
    <name evidence="3" type="ORF">H5U98_30020</name>
    <name evidence="2" type="ORF">MBOE_09420</name>
</gene>
<protein>
    <submittedName>
        <fullName evidence="3">Uncharacterized protein</fullName>
    </submittedName>
</protein>
<sequence length="90" mass="8520">MPAREGAQPRVRARADAVGVSGVAGAAGAAAAAWPGAGEVVVACVAAAWADSVATPGGSSDPGGSPVAARRQDGAVPDAASAGRDVRAMR</sequence>
<evidence type="ECO:0000313" key="4">
    <source>
        <dbReference type="Proteomes" id="UP000466683"/>
    </source>
</evidence>
<proteinExistence type="predicted"/>
<keyword evidence="4" id="KW-1185">Reference proteome</keyword>
<dbReference type="EMBL" id="CP060016">
    <property type="protein sequence ID" value="UNB99639.1"/>
    <property type="molecule type" value="Genomic_DNA"/>
</dbReference>
<evidence type="ECO:0000313" key="3">
    <source>
        <dbReference type="EMBL" id="UNB99639.1"/>
    </source>
</evidence>
<evidence type="ECO:0000313" key="2">
    <source>
        <dbReference type="EMBL" id="BBX89293.1"/>
    </source>
</evidence>
<dbReference type="Proteomes" id="UP001162885">
    <property type="component" value="Chromosome"/>
</dbReference>